<evidence type="ECO:0000313" key="2">
    <source>
        <dbReference type="Proteomes" id="UP000275078"/>
    </source>
</evidence>
<protein>
    <recommendedName>
        <fullName evidence="3">NAD(P)-binding domain-containing protein</fullName>
    </recommendedName>
</protein>
<dbReference type="Gene3D" id="3.40.50.720">
    <property type="entry name" value="NAD(P)-binding Rossmann-like Domain"/>
    <property type="match status" value="1"/>
</dbReference>
<organism evidence="1 2">
    <name type="scientific">Ascobolus immersus RN42</name>
    <dbReference type="NCBI Taxonomy" id="1160509"/>
    <lineage>
        <taxon>Eukaryota</taxon>
        <taxon>Fungi</taxon>
        <taxon>Dikarya</taxon>
        <taxon>Ascomycota</taxon>
        <taxon>Pezizomycotina</taxon>
        <taxon>Pezizomycetes</taxon>
        <taxon>Pezizales</taxon>
        <taxon>Ascobolaceae</taxon>
        <taxon>Ascobolus</taxon>
    </lineage>
</organism>
<keyword evidence="2" id="KW-1185">Reference proteome</keyword>
<evidence type="ECO:0000313" key="1">
    <source>
        <dbReference type="EMBL" id="RPA75704.1"/>
    </source>
</evidence>
<dbReference type="OrthoDB" id="63935at2759"/>
<evidence type="ECO:0008006" key="3">
    <source>
        <dbReference type="Google" id="ProtNLM"/>
    </source>
</evidence>
<proteinExistence type="predicted"/>
<feature type="non-terminal residue" evidence="1">
    <location>
        <position position="192"/>
    </location>
</feature>
<dbReference type="AlphaFoldDB" id="A0A3N4I1E0"/>
<sequence length="192" mass="20220">MTTPQPTRTILYFGATGGVTLSTLTTSLLSPTPHLNICLVRTPSKLHSMLSAASIPATTLSDPTRLLILEGNAKNPTDVANALTNWPSTIVYGIGGAPVYKPPFSITVDDPHVCEGSITAILSTIKTKLAEDATRRPPFISVISTTGLDPQVNDVPLLLKPLYSWLLAVPHEDKKKLEAAVVAAGKEGTVGG</sequence>
<reference evidence="1 2" key="1">
    <citation type="journal article" date="2018" name="Nat. Ecol. Evol.">
        <title>Pezizomycetes genomes reveal the molecular basis of ectomycorrhizal truffle lifestyle.</title>
        <authorList>
            <person name="Murat C."/>
            <person name="Payen T."/>
            <person name="Noel B."/>
            <person name="Kuo A."/>
            <person name="Morin E."/>
            <person name="Chen J."/>
            <person name="Kohler A."/>
            <person name="Krizsan K."/>
            <person name="Balestrini R."/>
            <person name="Da Silva C."/>
            <person name="Montanini B."/>
            <person name="Hainaut M."/>
            <person name="Levati E."/>
            <person name="Barry K.W."/>
            <person name="Belfiori B."/>
            <person name="Cichocki N."/>
            <person name="Clum A."/>
            <person name="Dockter R.B."/>
            <person name="Fauchery L."/>
            <person name="Guy J."/>
            <person name="Iotti M."/>
            <person name="Le Tacon F."/>
            <person name="Lindquist E.A."/>
            <person name="Lipzen A."/>
            <person name="Malagnac F."/>
            <person name="Mello A."/>
            <person name="Molinier V."/>
            <person name="Miyauchi S."/>
            <person name="Poulain J."/>
            <person name="Riccioni C."/>
            <person name="Rubini A."/>
            <person name="Sitrit Y."/>
            <person name="Splivallo R."/>
            <person name="Traeger S."/>
            <person name="Wang M."/>
            <person name="Zifcakova L."/>
            <person name="Wipf D."/>
            <person name="Zambonelli A."/>
            <person name="Paolocci F."/>
            <person name="Nowrousian M."/>
            <person name="Ottonello S."/>
            <person name="Baldrian P."/>
            <person name="Spatafora J.W."/>
            <person name="Henrissat B."/>
            <person name="Nagy L.G."/>
            <person name="Aury J.M."/>
            <person name="Wincker P."/>
            <person name="Grigoriev I.V."/>
            <person name="Bonfante P."/>
            <person name="Martin F.M."/>
        </authorList>
    </citation>
    <scope>NUCLEOTIDE SEQUENCE [LARGE SCALE GENOMIC DNA]</scope>
    <source>
        <strain evidence="1 2">RN42</strain>
    </source>
</reference>
<gene>
    <name evidence="1" type="ORF">BJ508DRAFT_365466</name>
</gene>
<dbReference type="STRING" id="1160509.A0A3N4I1E0"/>
<name>A0A3N4I1E0_ASCIM</name>
<dbReference type="EMBL" id="ML119758">
    <property type="protein sequence ID" value="RPA75704.1"/>
    <property type="molecule type" value="Genomic_DNA"/>
</dbReference>
<dbReference type="Proteomes" id="UP000275078">
    <property type="component" value="Unassembled WGS sequence"/>
</dbReference>
<accession>A0A3N4I1E0</accession>